<organism evidence="2 3">
    <name type="scientific">Paraburkholderia sartisoli</name>
    <dbReference type="NCBI Taxonomy" id="83784"/>
    <lineage>
        <taxon>Bacteria</taxon>
        <taxon>Pseudomonadati</taxon>
        <taxon>Pseudomonadota</taxon>
        <taxon>Betaproteobacteria</taxon>
        <taxon>Burkholderiales</taxon>
        <taxon>Burkholderiaceae</taxon>
        <taxon>Paraburkholderia</taxon>
    </lineage>
</organism>
<protein>
    <submittedName>
        <fullName evidence="2">Uncharacterized protein</fullName>
    </submittedName>
</protein>
<evidence type="ECO:0000313" key="3">
    <source>
        <dbReference type="Proteomes" id="UP000198638"/>
    </source>
</evidence>
<evidence type="ECO:0000313" key="2">
    <source>
        <dbReference type="EMBL" id="SEB21236.1"/>
    </source>
</evidence>
<dbReference type="AlphaFoldDB" id="A0A1H4HHZ0"/>
<sequence>MFQASRLNIDVTPKGNLMKNEYFAFARWAALIVPVCAALGGCMSSTPIWDAHFGQALKAVTQAQIIDPHATEHAQSAQGMDGKSAASAMDTYDKSFQQPVPSPNAFVIGVGSGSGGGAGGQ</sequence>
<proteinExistence type="predicted"/>
<gene>
    <name evidence="2" type="ORF">SAMN05192564_10962</name>
</gene>
<feature type="region of interest" description="Disordered" evidence="1">
    <location>
        <begin position="69"/>
        <end position="106"/>
    </location>
</feature>
<name>A0A1H4HHZ0_9BURK</name>
<reference evidence="3" key="1">
    <citation type="submission" date="2016-10" db="EMBL/GenBank/DDBJ databases">
        <authorList>
            <person name="Varghese N."/>
            <person name="Submissions S."/>
        </authorList>
    </citation>
    <scope>NUCLEOTIDE SEQUENCE [LARGE SCALE GENOMIC DNA]</scope>
    <source>
        <strain evidence="3">LMG 24000</strain>
    </source>
</reference>
<dbReference type="STRING" id="83784.SAMN05192564_10962"/>
<dbReference type="EMBL" id="FNRQ01000009">
    <property type="protein sequence ID" value="SEB21236.1"/>
    <property type="molecule type" value="Genomic_DNA"/>
</dbReference>
<accession>A0A1H4HHZ0</accession>
<keyword evidence="3" id="KW-1185">Reference proteome</keyword>
<evidence type="ECO:0000256" key="1">
    <source>
        <dbReference type="SAM" id="MobiDB-lite"/>
    </source>
</evidence>
<dbReference type="Proteomes" id="UP000198638">
    <property type="component" value="Unassembled WGS sequence"/>
</dbReference>